<evidence type="ECO:0000256" key="1">
    <source>
        <dbReference type="ARBA" id="ARBA00004141"/>
    </source>
</evidence>
<feature type="transmembrane region" description="Helical" evidence="17">
    <location>
        <begin position="54"/>
        <end position="70"/>
    </location>
</feature>
<comment type="similarity">
    <text evidence="3 17">Belongs to the cation transport ATPase (P-type) (TC 3.A.3) family. Type IV subfamily.</text>
</comment>
<feature type="active site" description="4-aspartylphosphate intermediate" evidence="14">
    <location>
        <position position="392"/>
    </location>
</feature>
<dbReference type="Gene3D" id="3.40.1110.10">
    <property type="entry name" value="Calcium-transporting ATPase, cytoplasmic domain N"/>
    <property type="match status" value="1"/>
</dbReference>
<dbReference type="NCBIfam" id="TIGR01652">
    <property type="entry name" value="ATPase-Plipid"/>
    <property type="match status" value="1"/>
</dbReference>
<evidence type="ECO:0000256" key="4">
    <source>
        <dbReference type="ARBA" id="ARBA00022475"/>
    </source>
</evidence>
<dbReference type="AlphaFoldDB" id="A0AAV7ZNB8"/>
<feature type="domain" description="P-type ATPase C-terminal" evidence="20">
    <location>
        <begin position="820"/>
        <end position="1065"/>
    </location>
</feature>
<feature type="transmembrane region" description="Helical" evidence="17">
    <location>
        <begin position="1038"/>
        <end position="1058"/>
    </location>
</feature>
<dbReference type="PANTHER" id="PTHR24092:SF150">
    <property type="entry name" value="PHOSPHOLIPID-TRANSPORTING ATPASE"/>
    <property type="match status" value="1"/>
</dbReference>
<keyword evidence="9 16" id="KW-0460">Magnesium</keyword>
<evidence type="ECO:0000256" key="14">
    <source>
        <dbReference type="PIRSR" id="PIRSR606539-1"/>
    </source>
</evidence>
<feature type="compositionally biased region" description="Basic and acidic residues" evidence="18">
    <location>
        <begin position="1186"/>
        <end position="1196"/>
    </location>
</feature>
<evidence type="ECO:0000259" key="19">
    <source>
        <dbReference type="Pfam" id="PF16209"/>
    </source>
</evidence>
<feature type="transmembrane region" description="Helical" evidence="17">
    <location>
        <begin position="998"/>
        <end position="1018"/>
    </location>
</feature>
<dbReference type="InterPro" id="IPR032631">
    <property type="entry name" value="P-type_ATPase_N"/>
</dbReference>
<keyword evidence="6 16" id="KW-0479">Metal-binding</keyword>
<comment type="subcellular location">
    <subcellularLocation>
        <location evidence="2">Cell membrane</location>
    </subcellularLocation>
    <subcellularLocation>
        <location evidence="1 17">Membrane</location>
        <topology evidence="1 17">Multi-pass membrane protein</topology>
    </subcellularLocation>
</comment>
<dbReference type="Pfam" id="PF13246">
    <property type="entry name" value="Cation_ATPase"/>
    <property type="match status" value="1"/>
</dbReference>
<dbReference type="Proteomes" id="UP001146793">
    <property type="component" value="Unassembled WGS sequence"/>
</dbReference>
<dbReference type="GO" id="GO:0000287">
    <property type="term" value="F:magnesium ion binding"/>
    <property type="evidence" value="ECO:0007669"/>
    <property type="project" value="UniProtKB-UniRule"/>
</dbReference>
<feature type="binding site" evidence="16">
    <location>
        <position position="798"/>
    </location>
    <ligand>
        <name>Mg(2+)</name>
        <dbReference type="ChEBI" id="CHEBI:18420"/>
    </ligand>
</feature>
<dbReference type="SUPFAM" id="SSF81653">
    <property type="entry name" value="Calcium ATPase, transduction domain A"/>
    <property type="match status" value="1"/>
</dbReference>
<feature type="transmembrane region" description="Helical" evidence="17">
    <location>
        <begin position="934"/>
        <end position="958"/>
    </location>
</feature>
<comment type="catalytic activity">
    <reaction evidence="13 17">
        <text>ATP + H2O + phospholipidSide 1 = ADP + phosphate + phospholipidSide 2.</text>
        <dbReference type="EC" id="7.6.2.1"/>
    </reaction>
</comment>
<evidence type="ECO:0000256" key="9">
    <source>
        <dbReference type="ARBA" id="ARBA00022842"/>
    </source>
</evidence>
<evidence type="ECO:0000256" key="5">
    <source>
        <dbReference type="ARBA" id="ARBA00022692"/>
    </source>
</evidence>
<keyword evidence="12 17" id="KW-0472">Membrane</keyword>
<dbReference type="InterPro" id="IPR032630">
    <property type="entry name" value="P_typ_ATPase_c"/>
</dbReference>
<dbReference type="FunFam" id="3.40.1110.10:FF:000035">
    <property type="entry name" value="Phospholipid-transporting ATPase"/>
    <property type="match status" value="1"/>
</dbReference>
<feature type="transmembrane region" description="Helical" evidence="17">
    <location>
        <begin position="275"/>
        <end position="296"/>
    </location>
</feature>
<dbReference type="InterPro" id="IPR008250">
    <property type="entry name" value="ATPase_P-typ_transduc_dom_A_sf"/>
</dbReference>
<feature type="compositionally biased region" description="Basic and acidic residues" evidence="18">
    <location>
        <begin position="1103"/>
        <end position="1116"/>
    </location>
</feature>
<dbReference type="Pfam" id="PF16209">
    <property type="entry name" value="PhoLip_ATPase_N"/>
    <property type="match status" value="1"/>
</dbReference>
<dbReference type="SUPFAM" id="SSF81665">
    <property type="entry name" value="Calcium ATPase, transmembrane domain M"/>
    <property type="match status" value="1"/>
</dbReference>
<evidence type="ECO:0000256" key="11">
    <source>
        <dbReference type="ARBA" id="ARBA00022989"/>
    </source>
</evidence>
<evidence type="ECO:0000256" key="16">
    <source>
        <dbReference type="PIRSR" id="PIRSR606539-3"/>
    </source>
</evidence>
<dbReference type="InterPro" id="IPR001757">
    <property type="entry name" value="P_typ_ATPase"/>
</dbReference>
<dbReference type="InterPro" id="IPR023298">
    <property type="entry name" value="ATPase_P-typ_TM_dom_sf"/>
</dbReference>
<dbReference type="PROSITE" id="PS00154">
    <property type="entry name" value="ATPASE_E1_E2"/>
    <property type="match status" value="1"/>
</dbReference>
<keyword evidence="11 17" id="KW-1133">Transmembrane helix</keyword>
<gene>
    <name evidence="21" type="ORF">M0812_13861</name>
</gene>
<name>A0AAV7ZNB8_9EUKA</name>
<dbReference type="InterPro" id="IPR006539">
    <property type="entry name" value="P-type_ATPase_IV"/>
</dbReference>
<dbReference type="SUPFAM" id="SSF81660">
    <property type="entry name" value="Metal cation-transporting ATPase, ATP-binding domain N"/>
    <property type="match status" value="1"/>
</dbReference>
<feature type="transmembrane region" description="Helical" evidence="17">
    <location>
        <begin position="851"/>
        <end position="875"/>
    </location>
</feature>
<feature type="binding site" evidence="15">
    <location>
        <position position="597"/>
    </location>
    <ligand>
        <name>ATP</name>
        <dbReference type="ChEBI" id="CHEBI:30616"/>
    </ligand>
</feature>
<evidence type="ECO:0000256" key="3">
    <source>
        <dbReference type="ARBA" id="ARBA00008109"/>
    </source>
</evidence>
<keyword evidence="4" id="KW-1003">Cell membrane</keyword>
<evidence type="ECO:0000313" key="22">
    <source>
        <dbReference type="Proteomes" id="UP001146793"/>
    </source>
</evidence>
<feature type="binding site" evidence="15">
    <location>
        <position position="500"/>
    </location>
    <ligand>
        <name>ATP</name>
        <dbReference type="ChEBI" id="CHEBI:30616"/>
    </ligand>
</feature>
<feature type="compositionally biased region" description="Polar residues" evidence="18">
    <location>
        <begin position="1117"/>
        <end position="1132"/>
    </location>
</feature>
<feature type="binding site" evidence="15">
    <location>
        <position position="767"/>
    </location>
    <ligand>
        <name>ATP</name>
        <dbReference type="ChEBI" id="CHEBI:30616"/>
    </ligand>
</feature>
<protein>
    <recommendedName>
        <fullName evidence="17">Phospholipid-transporting ATPase</fullName>
        <ecNumber evidence="17">7.6.2.1</ecNumber>
    </recommendedName>
</protein>
<feature type="region of interest" description="Disordered" evidence="18">
    <location>
        <begin position="1081"/>
        <end position="1162"/>
    </location>
</feature>
<dbReference type="InterPro" id="IPR023299">
    <property type="entry name" value="ATPase_P-typ_cyto_dom_N"/>
</dbReference>
<reference evidence="21" key="1">
    <citation type="submission" date="2022-08" db="EMBL/GenBank/DDBJ databases">
        <title>Novel sulphate-reducing endosymbionts in the free-living metamonad Anaeramoeba.</title>
        <authorList>
            <person name="Jerlstrom-Hultqvist J."/>
            <person name="Cepicka I."/>
            <person name="Gallot-Lavallee L."/>
            <person name="Salas-Leiva D."/>
            <person name="Curtis B.A."/>
            <person name="Zahonova K."/>
            <person name="Pipaliya S."/>
            <person name="Dacks J."/>
            <person name="Roger A.J."/>
        </authorList>
    </citation>
    <scope>NUCLEOTIDE SEQUENCE</scope>
    <source>
        <strain evidence="21">Busselton2</strain>
    </source>
</reference>
<dbReference type="InterPro" id="IPR018303">
    <property type="entry name" value="ATPase_P-typ_P_site"/>
</dbReference>
<accession>A0AAV7ZNB8</accession>
<dbReference type="PANTHER" id="PTHR24092">
    <property type="entry name" value="PROBABLE PHOSPHOLIPID-TRANSPORTING ATPASE"/>
    <property type="match status" value="1"/>
</dbReference>
<sequence>MSHGDSEKSRDIIVPPPEFENSKEQPFCDNSVITSHYTLLNFLPKNLFEQFRRLANFYFLIIIILEYFPFSPLVPTFSLLPLLFVLGLTALREAFEDYQRHKSDREINNANARVFKDGEFRDTKWIDIQVGDIIKIQTHEFFPADIFLLSSSEPQSMCYIDTCNLDGETNLKVRQGLREIAEFDSELTLGELSAEMHTEKPNNNLDNFDGNFTVKGQEKLSLSNNQILLRGCALKNTKWIIGIVVFTGKDTKLVQNSKESPSKRSTIEIQLNPRLITIFGFLGAIGLIGAILGGMWQSNWSGKAWYMGDQVNDSNYLSGIWIGVFGFFSFLIVCNVMIPISLYVTLELVKLAQSYFLNWDVDMYHDDTDTPMKARTSNLTEDLGLIDYIFSDKTGTLTCNVMEFMKCTVGGISYGNGITEVAMAAAKRRGIKLKGPKKIKGQPAFQDDSFLKNLESHETSKLIHEFNLMMGICHTVIPEKDPEEPDNYDKIKYQAASPDEGALVDAARMFGYTFYDRTPTSINIEIQGESNEYELLNVLEFNSTRKRMSVIVKTPEGKIMLYCKGADNIIYERLVPNQEYADATLDQLEVFAAEGLRTLCFAYREVEEKEYLEWNHKFKEANTAIEDRKKKVMTVCEQMEKNLLLVGASAIEDKLQEGVPDAIEYLMKGGIKVWVLTGDKQETAINIGFACSLLTNDMTLAILAGNNEEDLDNSFSQAEDQLKENKEIGKPFAIVINGKSLRLALNKQNKRRFFNLGKDCAAVVCCRVSPLQKSEVVDLVRDFVEGSVTLAIGDGANDVSMIQAAHVGIGISGQEGMQAVMSSDYAIAQFRFLRKLLLVHGRWNYRRVTKLILYSFYKNMAFSFMQVLFGIYSSWSAQTLFPALLISVFNVFFTSLPILVMGIFDQDVSSKSEWIHPQLYSTDNRKGEFTLKRFWIWLIEGLYHSCVMFYIPFFIYRITPTRLDGIDDGFWVFSIIIYTSVVFVVNLKLAIETTFWTWMHHFTIWGSIAVWFLLIFIISTFNSLKGIATKTFSNPNCWLSLVIVNILALGPDVIFKYIRRNYFPQNFHVVQERERLGLEYKKKSKDGSSSDSSSSSTSSSDSDDVKLNDLNKKSGSDQETVSKVNTKPSTVMVNGKRSKRRGFAFSPDNGGSARITDPERATSQFRENALKLLGNKMSLLKNLKNLKKDELAKESDSSDTTESSDSSDTSDKSEKSKKSSSTSSSSDSGSSSD</sequence>
<dbReference type="PRINTS" id="PR00119">
    <property type="entry name" value="CATATPASE"/>
</dbReference>
<proteinExistence type="inferred from homology"/>
<evidence type="ECO:0000256" key="6">
    <source>
        <dbReference type="ARBA" id="ARBA00022723"/>
    </source>
</evidence>
<keyword evidence="7 15" id="KW-0547">Nucleotide-binding</keyword>
<dbReference type="InterPro" id="IPR023214">
    <property type="entry name" value="HAD_sf"/>
</dbReference>
<feature type="binding site" evidence="16">
    <location>
        <position position="392"/>
    </location>
    <ligand>
        <name>Mg(2+)</name>
        <dbReference type="ChEBI" id="CHEBI:18420"/>
    </ligand>
</feature>
<dbReference type="Gene3D" id="2.70.150.10">
    <property type="entry name" value="Calcium-transporting ATPase, cytoplasmic transduction domain A"/>
    <property type="match status" value="1"/>
</dbReference>
<feature type="compositionally biased region" description="Low complexity" evidence="18">
    <location>
        <begin position="1089"/>
        <end position="1100"/>
    </location>
</feature>
<feature type="binding site" evidence="15">
    <location>
        <position position="394"/>
    </location>
    <ligand>
        <name>ATP</name>
        <dbReference type="ChEBI" id="CHEBI:30616"/>
    </ligand>
</feature>
<feature type="binding site" evidence="15">
    <location>
        <position position="773"/>
    </location>
    <ligand>
        <name>ATP</name>
        <dbReference type="ChEBI" id="CHEBI:30616"/>
    </ligand>
</feature>
<keyword evidence="10 17" id="KW-1278">Translocase</keyword>
<feature type="binding site" evidence="15">
    <location>
        <position position="392"/>
    </location>
    <ligand>
        <name>ATP</name>
        <dbReference type="ChEBI" id="CHEBI:30616"/>
    </ligand>
</feature>
<comment type="caution">
    <text evidence="21">The sequence shown here is derived from an EMBL/GenBank/DDBJ whole genome shotgun (WGS) entry which is preliminary data.</text>
</comment>
<dbReference type="EC" id="7.6.2.1" evidence="17"/>
<feature type="binding site" evidence="15">
    <location>
        <position position="679"/>
    </location>
    <ligand>
        <name>ATP</name>
        <dbReference type="ChEBI" id="CHEBI:30616"/>
    </ligand>
</feature>
<feature type="transmembrane region" description="Helical" evidence="17">
    <location>
        <begin position="881"/>
        <end position="904"/>
    </location>
</feature>
<dbReference type="GO" id="GO:0016887">
    <property type="term" value="F:ATP hydrolysis activity"/>
    <property type="evidence" value="ECO:0007669"/>
    <property type="project" value="InterPro"/>
</dbReference>
<dbReference type="Gene3D" id="3.40.50.1000">
    <property type="entry name" value="HAD superfamily/HAD-like"/>
    <property type="match status" value="1"/>
</dbReference>
<evidence type="ECO:0000256" key="13">
    <source>
        <dbReference type="ARBA" id="ARBA00034036"/>
    </source>
</evidence>
<dbReference type="GO" id="GO:0005886">
    <property type="term" value="C:plasma membrane"/>
    <property type="evidence" value="ECO:0007669"/>
    <property type="project" value="UniProtKB-SubCell"/>
</dbReference>
<evidence type="ECO:0000256" key="12">
    <source>
        <dbReference type="ARBA" id="ARBA00023136"/>
    </source>
</evidence>
<feature type="binding site" evidence="15">
    <location>
        <position position="677"/>
    </location>
    <ligand>
        <name>ATP</name>
        <dbReference type="ChEBI" id="CHEBI:30616"/>
    </ligand>
</feature>
<dbReference type="InterPro" id="IPR044492">
    <property type="entry name" value="P_typ_ATPase_HD_dom"/>
</dbReference>
<dbReference type="FunFam" id="3.40.50.1000:FF:000014">
    <property type="entry name" value="Phospholipid-transporting ATPase"/>
    <property type="match status" value="1"/>
</dbReference>
<feature type="binding site" evidence="15">
    <location>
        <position position="797"/>
    </location>
    <ligand>
        <name>ATP</name>
        <dbReference type="ChEBI" id="CHEBI:30616"/>
    </ligand>
</feature>
<feature type="binding site" evidence="15">
    <location>
        <position position="798"/>
    </location>
    <ligand>
        <name>ATP</name>
        <dbReference type="ChEBI" id="CHEBI:30616"/>
    </ligand>
</feature>
<dbReference type="SFLD" id="SFLDG00002">
    <property type="entry name" value="C1.7:_P-type_atpase_like"/>
    <property type="match status" value="1"/>
</dbReference>
<feature type="binding site" evidence="16">
    <location>
        <position position="794"/>
    </location>
    <ligand>
        <name>Mg(2+)</name>
        <dbReference type="ChEBI" id="CHEBI:18420"/>
    </ligand>
</feature>
<feature type="region of interest" description="Disordered" evidence="18">
    <location>
        <begin position="1186"/>
        <end position="1233"/>
    </location>
</feature>
<feature type="transmembrane region" description="Helical" evidence="17">
    <location>
        <begin position="970"/>
        <end position="991"/>
    </location>
</feature>
<dbReference type="InterPro" id="IPR036412">
    <property type="entry name" value="HAD-like_sf"/>
</dbReference>
<dbReference type="SFLD" id="SFLDS00003">
    <property type="entry name" value="Haloacid_Dehalogenase"/>
    <property type="match status" value="1"/>
</dbReference>
<dbReference type="GO" id="GO:0045332">
    <property type="term" value="P:phospholipid translocation"/>
    <property type="evidence" value="ECO:0007669"/>
    <property type="project" value="TreeGrafter"/>
</dbReference>
<dbReference type="EMBL" id="JANTQA010000029">
    <property type="protein sequence ID" value="KAJ3441843.1"/>
    <property type="molecule type" value="Genomic_DNA"/>
</dbReference>
<evidence type="ECO:0000259" key="20">
    <source>
        <dbReference type="Pfam" id="PF16212"/>
    </source>
</evidence>
<feature type="compositionally biased region" description="Low complexity" evidence="18">
    <location>
        <begin position="1198"/>
        <end position="1207"/>
    </location>
</feature>
<feature type="binding site" evidence="15">
    <location>
        <position position="564"/>
    </location>
    <ligand>
        <name>ATP</name>
        <dbReference type="ChEBI" id="CHEBI:30616"/>
    </ligand>
</feature>
<dbReference type="SFLD" id="SFLDF00027">
    <property type="entry name" value="p-type_atpase"/>
    <property type="match status" value="1"/>
</dbReference>
<dbReference type="FunFam" id="2.70.150.10:FF:000021">
    <property type="entry name" value="Phospholipid-transporting ATPase"/>
    <property type="match status" value="1"/>
</dbReference>
<dbReference type="GO" id="GO:0140326">
    <property type="term" value="F:ATPase-coupled intramembrane lipid transporter activity"/>
    <property type="evidence" value="ECO:0007669"/>
    <property type="project" value="UniProtKB-EC"/>
</dbReference>
<evidence type="ECO:0000256" key="15">
    <source>
        <dbReference type="PIRSR" id="PIRSR606539-2"/>
    </source>
</evidence>
<dbReference type="SUPFAM" id="SSF56784">
    <property type="entry name" value="HAD-like"/>
    <property type="match status" value="1"/>
</dbReference>
<evidence type="ECO:0000256" key="18">
    <source>
        <dbReference type="SAM" id="MobiDB-lite"/>
    </source>
</evidence>
<evidence type="ECO:0000256" key="8">
    <source>
        <dbReference type="ARBA" id="ARBA00022840"/>
    </source>
</evidence>
<organism evidence="21 22">
    <name type="scientific">Anaeramoeba flamelloides</name>
    <dbReference type="NCBI Taxonomy" id="1746091"/>
    <lineage>
        <taxon>Eukaryota</taxon>
        <taxon>Metamonada</taxon>
        <taxon>Anaeramoebidae</taxon>
        <taxon>Anaeramoeba</taxon>
    </lineage>
</organism>
<feature type="binding site" evidence="16">
    <location>
        <position position="394"/>
    </location>
    <ligand>
        <name>Mg(2+)</name>
        <dbReference type="ChEBI" id="CHEBI:18420"/>
    </ligand>
</feature>
<evidence type="ECO:0000313" key="21">
    <source>
        <dbReference type="EMBL" id="KAJ3441843.1"/>
    </source>
</evidence>
<feature type="binding site" evidence="15">
    <location>
        <position position="541"/>
    </location>
    <ligand>
        <name>ATP</name>
        <dbReference type="ChEBI" id="CHEBI:30616"/>
    </ligand>
</feature>
<evidence type="ECO:0000256" key="17">
    <source>
        <dbReference type="RuleBase" id="RU362033"/>
    </source>
</evidence>
<feature type="compositionally biased region" description="Low complexity" evidence="18">
    <location>
        <begin position="1219"/>
        <end position="1233"/>
    </location>
</feature>
<dbReference type="Pfam" id="PF16212">
    <property type="entry name" value="PhoLip_ATPase_C"/>
    <property type="match status" value="1"/>
</dbReference>
<keyword evidence="8 15" id="KW-0067">ATP-binding</keyword>
<feature type="domain" description="P-type ATPase N-terminal" evidence="19">
    <location>
        <begin position="22"/>
        <end position="76"/>
    </location>
</feature>
<evidence type="ECO:0000256" key="7">
    <source>
        <dbReference type="ARBA" id="ARBA00022741"/>
    </source>
</evidence>
<dbReference type="NCBIfam" id="TIGR01494">
    <property type="entry name" value="ATPase_P-type"/>
    <property type="match status" value="1"/>
</dbReference>
<dbReference type="CDD" id="cd02073">
    <property type="entry name" value="P-type_ATPase_APLT_Dnf-like"/>
    <property type="match status" value="1"/>
</dbReference>
<feature type="binding site" evidence="15">
    <location>
        <position position="678"/>
    </location>
    <ligand>
        <name>ATP</name>
        <dbReference type="ChEBI" id="CHEBI:30616"/>
    </ligand>
</feature>
<keyword evidence="5 17" id="KW-0812">Transmembrane</keyword>
<evidence type="ECO:0000256" key="10">
    <source>
        <dbReference type="ARBA" id="ARBA00022967"/>
    </source>
</evidence>
<feature type="binding site" evidence="15">
    <location>
        <position position="393"/>
    </location>
    <ligand>
        <name>ATP</name>
        <dbReference type="ChEBI" id="CHEBI:30616"/>
    </ligand>
</feature>
<dbReference type="GO" id="GO:0005524">
    <property type="term" value="F:ATP binding"/>
    <property type="evidence" value="ECO:0007669"/>
    <property type="project" value="UniProtKB-UniRule"/>
</dbReference>
<comment type="cofactor">
    <cofactor evidence="16">
        <name>Mg(2+)</name>
        <dbReference type="ChEBI" id="CHEBI:18420"/>
    </cofactor>
</comment>
<feature type="transmembrane region" description="Helical" evidence="17">
    <location>
        <begin position="316"/>
        <end position="344"/>
    </location>
</feature>
<evidence type="ECO:0000256" key="2">
    <source>
        <dbReference type="ARBA" id="ARBA00004236"/>
    </source>
</evidence>